<name>A0A0F8Y5D2_9ZZZZ</name>
<proteinExistence type="predicted"/>
<protein>
    <submittedName>
        <fullName evidence="2">Uncharacterized protein</fullName>
    </submittedName>
</protein>
<feature type="region of interest" description="Disordered" evidence="1">
    <location>
        <begin position="1"/>
        <end position="32"/>
    </location>
</feature>
<evidence type="ECO:0000256" key="1">
    <source>
        <dbReference type="SAM" id="MobiDB-lite"/>
    </source>
</evidence>
<evidence type="ECO:0000313" key="2">
    <source>
        <dbReference type="EMBL" id="KKK76652.1"/>
    </source>
</evidence>
<sequence length="80" mass="8864">MTQSRLDLAPRARRTDPASSHRAARRARPKAGTDAARVLACIHSFPGLAARLIATIVDIDAYTVRKRTADLRHLKLARSY</sequence>
<dbReference type="EMBL" id="LAZR01055315">
    <property type="protein sequence ID" value="KKK76652.1"/>
    <property type="molecule type" value="Genomic_DNA"/>
</dbReference>
<accession>A0A0F8Y5D2</accession>
<organism evidence="2">
    <name type="scientific">marine sediment metagenome</name>
    <dbReference type="NCBI Taxonomy" id="412755"/>
    <lineage>
        <taxon>unclassified sequences</taxon>
        <taxon>metagenomes</taxon>
        <taxon>ecological metagenomes</taxon>
    </lineage>
</organism>
<gene>
    <name evidence="2" type="ORF">LCGC14_2861500</name>
</gene>
<reference evidence="2" key="1">
    <citation type="journal article" date="2015" name="Nature">
        <title>Complex archaea that bridge the gap between prokaryotes and eukaryotes.</title>
        <authorList>
            <person name="Spang A."/>
            <person name="Saw J.H."/>
            <person name="Jorgensen S.L."/>
            <person name="Zaremba-Niedzwiedzka K."/>
            <person name="Martijn J."/>
            <person name="Lind A.E."/>
            <person name="van Eijk R."/>
            <person name="Schleper C."/>
            <person name="Guy L."/>
            <person name="Ettema T.J."/>
        </authorList>
    </citation>
    <scope>NUCLEOTIDE SEQUENCE</scope>
</reference>
<dbReference type="AlphaFoldDB" id="A0A0F8Y5D2"/>
<comment type="caution">
    <text evidence="2">The sequence shown here is derived from an EMBL/GenBank/DDBJ whole genome shotgun (WGS) entry which is preliminary data.</text>
</comment>